<dbReference type="InterPro" id="IPR010839">
    <property type="entry name" value="AtuA_N"/>
</dbReference>
<evidence type="ECO:0000313" key="3">
    <source>
        <dbReference type="Proteomes" id="UP000662914"/>
    </source>
</evidence>
<evidence type="ECO:0000259" key="1">
    <source>
        <dbReference type="Pfam" id="PF07287"/>
    </source>
</evidence>
<organism evidence="2 3">
    <name type="scientific">Candidatus Desulfobacillus denitrificans</name>
    <dbReference type="NCBI Taxonomy" id="2608985"/>
    <lineage>
        <taxon>Bacteria</taxon>
        <taxon>Pseudomonadati</taxon>
        <taxon>Pseudomonadota</taxon>
        <taxon>Betaproteobacteria</taxon>
        <taxon>Candidatus Desulfobacillus</taxon>
    </lineage>
</organism>
<dbReference type="PANTHER" id="PTHR47708">
    <property type="match status" value="1"/>
</dbReference>
<name>A0A809R5A0_9PROT</name>
<reference evidence="2" key="1">
    <citation type="journal article" name="DNA Res.">
        <title>The physiological potential of anammox bacteria as revealed by their core genome structure.</title>
        <authorList>
            <person name="Okubo T."/>
            <person name="Toyoda A."/>
            <person name="Fukuhara K."/>
            <person name="Uchiyama I."/>
            <person name="Harigaya Y."/>
            <person name="Kuroiwa M."/>
            <person name="Suzuki T."/>
            <person name="Murakami Y."/>
            <person name="Suwa Y."/>
            <person name="Takami H."/>
        </authorList>
    </citation>
    <scope>NUCLEOTIDE SEQUENCE</scope>
    <source>
        <strain evidence="2">317325-3</strain>
    </source>
</reference>
<dbReference type="AlphaFoldDB" id="A0A809R5A0"/>
<feature type="domain" description="Acyclic terpene utilisation N-terminal" evidence="1">
    <location>
        <begin position="4"/>
        <end position="452"/>
    </location>
</feature>
<protein>
    <submittedName>
        <fullName evidence="2">Acyclic terpene utilisation family protein AtuA</fullName>
    </submittedName>
</protein>
<dbReference type="Proteomes" id="UP000662914">
    <property type="component" value="Chromosome"/>
</dbReference>
<evidence type="ECO:0000313" key="2">
    <source>
        <dbReference type="EMBL" id="BBO19495.1"/>
    </source>
</evidence>
<accession>A0A809R5A0</accession>
<dbReference type="PANTHER" id="PTHR47708:SF2">
    <property type="entry name" value="SI:CH73-132F6.5"/>
    <property type="match status" value="1"/>
</dbReference>
<dbReference type="Pfam" id="PF07287">
    <property type="entry name" value="AtuA"/>
    <property type="match status" value="1"/>
</dbReference>
<dbReference type="EMBL" id="AP021857">
    <property type="protein sequence ID" value="BBO19495.1"/>
    <property type="molecule type" value="Genomic_DNA"/>
</dbReference>
<sequence length="460" mass="49732">MKTVRVGAGLGFYGDSWKPVAASIARGGVQYIGSDHLAELTLAILQKDRMRDPAAGYTRDLVPMLTSLWPLAQQHGVKFLLNAGGLNPEGARDALVAEFNKRGWKAKIATVTGDAVIDRIDALRAAGESLDHLDTGTAIDSVRERLLFANVYLGAQPLVRALEAGADIVLTGRVADAALFLAPLIHEFGWAADDWNRLAAGLTVGHLLECSGQGSGGNFNSYLANGWESVPDLGHIGYPIAEVSPDGTAVITKAPGTGGRVDFDTVRQQLLYEVHNPHAYFSPDVVLDMGTLKLEDLGGDRVKVSDATGRPRPEKLKIVAGYDDGWAGTATIGYCWPGAMRKARATEAIVRKQLAELKLAYDEIHTEFLGYDSLLGALADDSRIEELNEVYLKMSVRAKDRRLAEAFPRQFPWLALSGPPTASGFSGIEAPRQLLGLWPTLVKRELIEPEVKVSLQETAR</sequence>
<gene>
    <name evidence="2" type="ORF">DSYM_01940</name>
</gene>
<proteinExistence type="predicted"/>
<dbReference type="KEGG" id="ddz:DSYM_01940"/>